<evidence type="ECO:0000313" key="3">
    <source>
        <dbReference type="Proteomes" id="UP001189429"/>
    </source>
</evidence>
<gene>
    <name evidence="2" type="ORF">PCOR1329_LOCUS56899</name>
</gene>
<keyword evidence="1" id="KW-1133">Transmembrane helix</keyword>
<sequence>MGHVAASHSRPSVPRPQPCGWWLVAGLLRSKKKKRRHKHKLLALRAVSLDQRLGPPGGGAAPGALRAPGRGARRRLKKFAQSAKSLCLCRCFLLLLLLVTATGVDARKRPPPVTWDDDRE</sequence>
<feature type="non-terminal residue" evidence="2">
    <location>
        <position position="120"/>
    </location>
</feature>
<protein>
    <submittedName>
        <fullName evidence="2">Uncharacterized protein</fullName>
    </submittedName>
</protein>
<dbReference type="EMBL" id="CAUYUJ010017015">
    <property type="protein sequence ID" value="CAK0870916.1"/>
    <property type="molecule type" value="Genomic_DNA"/>
</dbReference>
<evidence type="ECO:0000256" key="1">
    <source>
        <dbReference type="SAM" id="Phobius"/>
    </source>
</evidence>
<keyword evidence="1" id="KW-0812">Transmembrane</keyword>
<accession>A0ABN9VCU6</accession>
<keyword evidence="3" id="KW-1185">Reference proteome</keyword>
<feature type="transmembrane region" description="Helical" evidence="1">
    <location>
        <begin position="83"/>
        <end position="104"/>
    </location>
</feature>
<keyword evidence="1" id="KW-0472">Membrane</keyword>
<organism evidence="2 3">
    <name type="scientific">Prorocentrum cordatum</name>
    <dbReference type="NCBI Taxonomy" id="2364126"/>
    <lineage>
        <taxon>Eukaryota</taxon>
        <taxon>Sar</taxon>
        <taxon>Alveolata</taxon>
        <taxon>Dinophyceae</taxon>
        <taxon>Prorocentrales</taxon>
        <taxon>Prorocentraceae</taxon>
        <taxon>Prorocentrum</taxon>
    </lineage>
</organism>
<name>A0ABN9VCU6_9DINO</name>
<reference evidence="2" key="1">
    <citation type="submission" date="2023-10" db="EMBL/GenBank/DDBJ databases">
        <authorList>
            <person name="Chen Y."/>
            <person name="Shah S."/>
            <person name="Dougan E. K."/>
            <person name="Thang M."/>
            <person name="Chan C."/>
        </authorList>
    </citation>
    <scope>NUCLEOTIDE SEQUENCE [LARGE SCALE GENOMIC DNA]</scope>
</reference>
<proteinExistence type="predicted"/>
<evidence type="ECO:0000313" key="2">
    <source>
        <dbReference type="EMBL" id="CAK0870916.1"/>
    </source>
</evidence>
<dbReference type="Proteomes" id="UP001189429">
    <property type="component" value="Unassembled WGS sequence"/>
</dbReference>
<comment type="caution">
    <text evidence="2">The sequence shown here is derived from an EMBL/GenBank/DDBJ whole genome shotgun (WGS) entry which is preliminary data.</text>
</comment>